<dbReference type="EMBL" id="JACXVP010000006">
    <property type="protein sequence ID" value="KAG5600643.1"/>
    <property type="molecule type" value="Genomic_DNA"/>
</dbReference>
<dbReference type="Proteomes" id="UP000824120">
    <property type="component" value="Chromosome 6"/>
</dbReference>
<evidence type="ECO:0000313" key="1">
    <source>
        <dbReference type="EMBL" id="KAG5600643.1"/>
    </source>
</evidence>
<gene>
    <name evidence="1" type="ORF">H5410_032013</name>
</gene>
<evidence type="ECO:0000313" key="2">
    <source>
        <dbReference type="Proteomes" id="UP000824120"/>
    </source>
</evidence>
<keyword evidence="2" id="KW-1185">Reference proteome</keyword>
<sequence>MTIIKMGKLPHLDSEYVSTTGEESTGAAFFFFAAPSFKHSASILRISVEDVGINSTSFFRSLGTRARLHISVINTGKGREVWRYLDLMAISCPTIIPKLIHCRAMIAPRQAVFEWRRTDSFWDGITILLIKPNQYLAATYKSLFSIWNPASNHLGVP</sequence>
<protein>
    <submittedName>
        <fullName evidence="1">Uncharacterized protein</fullName>
    </submittedName>
</protein>
<proteinExistence type="predicted"/>
<name>A0A9J5YIS5_SOLCO</name>
<comment type="caution">
    <text evidence="1">The sequence shown here is derived from an EMBL/GenBank/DDBJ whole genome shotgun (WGS) entry which is preliminary data.</text>
</comment>
<organism evidence="1 2">
    <name type="scientific">Solanum commersonii</name>
    <name type="common">Commerson's wild potato</name>
    <name type="synonym">Commerson's nightshade</name>
    <dbReference type="NCBI Taxonomy" id="4109"/>
    <lineage>
        <taxon>Eukaryota</taxon>
        <taxon>Viridiplantae</taxon>
        <taxon>Streptophyta</taxon>
        <taxon>Embryophyta</taxon>
        <taxon>Tracheophyta</taxon>
        <taxon>Spermatophyta</taxon>
        <taxon>Magnoliopsida</taxon>
        <taxon>eudicotyledons</taxon>
        <taxon>Gunneridae</taxon>
        <taxon>Pentapetalae</taxon>
        <taxon>asterids</taxon>
        <taxon>lamiids</taxon>
        <taxon>Solanales</taxon>
        <taxon>Solanaceae</taxon>
        <taxon>Solanoideae</taxon>
        <taxon>Solaneae</taxon>
        <taxon>Solanum</taxon>
    </lineage>
</organism>
<accession>A0A9J5YIS5</accession>
<dbReference type="AlphaFoldDB" id="A0A9J5YIS5"/>
<reference evidence="1 2" key="1">
    <citation type="submission" date="2020-09" db="EMBL/GenBank/DDBJ databases">
        <title>De no assembly of potato wild relative species, Solanum commersonii.</title>
        <authorList>
            <person name="Cho K."/>
        </authorList>
    </citation>
    <scope>NUCLEOTIDE SEQUENCE [LARGE SCALE GENOMIC DNA]</scope>
    <source>
        <strain evidence="1">LZ3.2</strain>
        <tissue evidence="1">Leaf</tissue>
    </source>
</reference>